<proteinExistence type="predicted"/>
<accession>A0A328BEL4</accession>
<keyword evidence="3" id="KW-1185">Reference proteome</keyword>
<comment type="caution">
    <text evidence="2">The sequence shown here is derived from an EMBL/GenBank/DDBJ whole genome shotgun (WGS) entry which is preliminary data.</text>
</comment>
<feature type="chain" id="PRO_5016294853" evidence="1">
    <location>
        <begin position="25"/>
        <end position="300"/>
    </location>
</feature>
<gene>
    <name evidence="2" type="ORF">DJ019_11320</name>
</gene>
<dbReference type="OrthoDB" id="7626611at2"/>
<reference evidence="2 3" key="1">
    <citation type="submission" date="2018-05" db="EMBL/GenBank/DDBJ databases">
        <authorList>
            <person name="Lanie J.A."/>
            <person name="Ng W.-L."/>
            <person name="Kazmierczak K.M."/>
            <person name="Andrzejewski T.M."/>
            <person name="Davidsen T.M."/>
            <person name="Wayne K.J."/>
            <person name="Tettelin H."/>
            <person name="Glass J.I."/>
            <person name="Rusch D."/>
            <person name="Podicherti R."/>
            <person name="Tsui H.-C.T."/>
            <person name="Winkler M.E."/>
        </authorList>
    </citation>
    <scope>NUCLEOTIDE SEQUENCE [LARGE SCALE GENOMIC DNA]</scope>
    <source>
        <strain evidence="2 3">BUT-10</strain>
    </source>
</reference>
<dbReference type="EMBL" id="QFYS01000004">
    <property type="protein sequence ID" value="RAK65543.1"/>
    <property type="molecule type" value="Genomic_DNA"/>
</dbReference>
<dbReference type="AlphaFoldDB" id="A0A328BEL4"/>
<dbReference type="PROSITE" id="PS51257">
    <property type="entry name" value="PROKAR_LIPOPROTEIN"/>
    <property type="match status" value="1"/>
</dbReference>
<organism evidence="2 3">
    <name type="scientific">Phenylobacterium kunshanense</name>
    <dbReference type="NCBI Taxonomy" id="1445034"/>
    <lineage>
        <taxon>Bacteria</taxon>
        <taxon>Pseudomonadati</taxon>
        <taxon>Pseudomonadota</taxon>
        <taxon>Alphaproteobacteria</taxon>
        <taxon>Caulobacterales</taxon>
        <taxon>Caulobacteraceae</taxon>
        <taxon>Phenylobacterium</taxon>
    </lineage>
</organism>
<dbReference type="Proteomes" id="UP000249524">
    <property type="component" value="Unassembled WGS sequence"/>
</dbReference>
<dbReference type="RefSeq" id="WP_111276139.1">
    <property type="nucleotide sequence ID" value="NZ_QFYS01000004.1"/>
</dbReference>
<name>A0A328BEL4_9CAUL</name>
<protein>
    <submittedName>
        <fullName evidence="2">Uncharacterized protein</fullName>
    </submittedName>
</protein>
<evidence type="ECO:0000313" key="3">
    <source>
        <dbReference type="Proteomes" id="UP000249524"/>
    </source>
</evidence>
<sequence length="300" mass="31091">MRPRNLRRLLVGAIAITLAGCATSSAPPVKHSGGGSSGSLAYLDVGLATQAGAFEAYTRRAAAIDPAFSGPDEIGARLRTAAGYEPRQLEASMIAYAALAAMQEPQFVRGVRAASRDLGRRLVNDPDSALALPGGTAAAARANAALVQRGQALASAGARVKKTSYSIQHQAWSRARVPNGPQRLAAVKSAAGYRADPGDRTRLTSALADGGRRGGGSPVVNRAVAVAALTILGQDGPARSLMSERRSGQCLRTAKLNFHQCLAAAGTHYEDIYCLGVHAMADPGQCVVDATRPVRRASLD</sequence>
<evidence type="ECO:0000313" key="2">
    <source>
        <dbReference type="EMBL" id="RAK65543.1"/>
    </source>
</evidence>
<keyword evidence="1" id="KW-0732">Signal</keyword>
<feature type="signal peptide" evidence="1">
    <location>
        <begin position="1"/>
        <end position="24"/>
    </location>
</feature>
<evidence type="ECO:0000256" key="1">
    <source>
        <dbReference type="SAM" id="SignalP"/>
    </source>
</evidence>